<proteinExistence type="predicted"/>
<sequence length="824" mass="93340">MSFFKKLFGKKDKKEESIEQNVVSKEEKTKKQTLLTEEVKSSRETERERRERRMREFEENNPRERRLRELEEEERLRARALNNYEEPEPNKNQLVKVEESNNKETRIKQLEEAENLRKRVIKEIEKENPEEVLIEEYKKEELPEILSEELEEKPVEIAAKPTEPTTKQTKKGRPKKVTKEEPVKEELVETLEEQVEILIEEPVSEKPAEPATKTSKKSKSKKAKKETLVEQNKEEPIAILEELVPEEPVAILVEEVVSEKPAESTTKTSKKSKSKKAKKETLVEQNKEEPVAILEELVPEEPVEVLVEEVVIEKPTEPTTTKPKKPRSKKAKKEKPVELVEPAKEEIVKEEPVEILEELVQEEPVKILEEIVKEEPVEILEELVPEELVEILEETTETHQEPPSEEKTKEKKPRGKFNIFKAILDKHEEHKEHKEHSVEENPSEVITEISPVEVTTSEEELPLIPEVVEAEEIEVEEIPGEEEVPNEEPDEPGESTKPKKAGLFKRLFSGLTKTRDNIVSSIENVLKNFKKIDEDLYEELEETLIMADFGVDTTLDIMEKLRAVVKENKLTDVSELNYALQKIISDILLAHEITPVIVEDKPNVILVIGVNGAGKTTTIGKLSYQFKQDGKKVVVAAADTFRAAAIEQLSVWADRAGVEIVKHAEGSDPASVVYDGIAAAKARKADILICDTAGRLQNKTNLMKELEKIGKIIDREYPDAHKEVLIVLDATTGQNAISQVKTFNEIANVDGIVLTKLDGTAKGGAVVGICGSMNVPVKYIGVGEKIEDLQVFNPQAFAQALFATAEPVLEDDTEENEELESNDQ</sequence>
<comment type="caution">
    <text evidence="1">The sequence shown here is derived from an EMBL/GenBank/DDBJ whole genome shotgun (WGS) entry which is preliminary data.</text>
</comment>
<dbReference type="EMBL" id="LJDB01000043">
    <property type="protein sequence ID" value="ONI41057.1"/>
    <property type="molecule type" value="Genomic_DNA"/>
</dbReference>
<name>A0ACC8XDS0_9FIRM</name>
<evidence type="ECO:0000313" key="1">
    <source>
        <dbReference type="EMBL" id="ONI41057.1"/>
    </source>
</evidence>
<evidence type="ECO:0000313" key="2">
    <source>
        <dbReference type="Proteomes" id="UP000188605"/>
    </source>
</evidence>
<gene>
    <name evidence="1" type="ORF">AN396_04710</name>
</gene>
<protein>
    <submittedName>
        <fullName evidence="1">Uncharacterized protein</fullName>
    </submittedName>
</protein>
<keyword evidence="2" id="KW-1185">Reference proteome</keyword>
<organism evidence="1 2">
    <name type="scientific">Candidatus Epulonipiscium fishelsonii</name>
    <dbReference type="NCBI Taxonomy" id="77094"/>
    <lineage>
        <taxon>Bacteria</taxon>
        <taxon>Bacillati</taxon>
        <taxon>Bacillota</taxon>
        <taxon>Clostridia</taxon>
        <taxon>Lachnospirales</taxon>
        <taxon>Lachnospiraceae</taxon>
        <taxon>Candidatus Epulonipiscium</taxon>
    </lineage>
</organism>
<accession>A0ACC8XDS0</accession>
<dbReference type="Proteomes" id="UP000188605">
    <property type="component" value="Unassembled WGS sequence"/>
</dbReference>
<reference evidence="1" key="1">
    <citation type="submission" date="2016-08" db="EMBL/GenBank/DDBJ databases">
        <authorList>
            <person name="Ngugi D.K."/>
            <person name="Miyake S."/>
            <person name="Stingl U."/>
        </authorList>
    </citation>
    <scope>NUCLEOTIDE SEQUENCE</scope>
    <source>
        <strain evidence="1">SCG-B11WGA-EpuloA1</strain>
    </source>
</reference>